<evidence type="ECO:0008006" key="3">
    <source>
        <dbReference type="Google" id="ProtNLM"/>
    </source>
</evidence>
<sequence length="115" mass="12862">MPLVEITYAPDMPRKVLRKLAEMLPHAVSVAVECEEEPYDGDLQPGDVELYFRSRGEFDVSEMDVVVEVRSKWFESRAANRQDRADGLCEAIEEATGLAQVGVYLSLPVAAWSQS</sequence>
<evidence type="ECO:0000313" key="1">
    <source>
        <dbReference type="EMBL" id="MFC3891966.1"/>
    </source>
</evidence>
<organism evidence="1 2">
    <name type="scientific">Lentzea rhizosphaerae</name>
    <dbReference type="NCBI Taxonomy" id="2041025"/>
    <lineage>
        <taxon>Bacteria</taxon>
        <taxon>Bacillati</taxon>
        <taxon>Actinomycetota</taxon>
        <taxon>Actinomycetes</taxon>
        <taxon>Pseudonocardiales</taxon>
        <taxon>Pseudonocardiaceae</taxon>
        <taxon>Lentzea</taxon>
    </lineage>
</organism>
<dbReference type="RefSeq" id="WP_382371640.1">
    <property type="nucleotide sequence ID" value="NZ_JBHRZI010000011.1"/>
</dbReference>
<comment type="caution">
    <text evidence="1">The sequence shown here is derived from an EMBL/GenBank/DDBJ whole genome shotgun (WGS) entry which is preliminary data.</text>
</comment>
<gene>
    <name evidence="1" type="ORF">ACFOWZ_10805</name>
</gene>
<keyword evidence="2" id="KW-1185">Reference proteome</keyword>
<accession>A0ABV8BS69</accession>
<dbReference type="Proteomes" id="UP001595690">
    <property type="component" value="Unassembled WGS sequence"/>
</dbReference>
<protein>
    <recommendedName>
        <fullName evidence="3">Immunity protein 8</fullName>
    </recommendedName>
</protein>
<dbReference type="EMBL" id="JBHRZI010000011">
    <property type="protein sequence ID" value="MFC3891966.1"/>
    <property type="molecule type" value="Genomic_DNA"/>
</dbReference>
<proteinExistence type="predicted"/>
<name>A0ABV8BS69_9PSEU</name>
<reference evidence="2" key="1">
    <citation type="journal article" date="2019" name="Int. J. Syst. Evol. Microbiol.">
        <title>The Global Catalogue of Microorganisms (GCM) 10K type strain sequencing project: providing services to taxonomists for standard genome sequencing and annotation.</title>
        <authorList>
            <consortium name="The Broad Institute Genomics Platform"/>
            <consortium name="The Broad Institute Genome Sequencing Center for Infectious Disease"/>
            <person name="Wu L."/>
            <person name="Ma J."/>
        </authorList>
    </citation>
    <scope>NUCLEOTIDE SEQUENCE [LARGE SCALE GENOMIC DNA]</scope>
    <source>
        <strain evidence="2">CGMCC 4.7405</strain>
    </source>
</reference>
<evidence type="ECO:0000313" key="2">
    <source>
        <dbReference type="Proteomes" id="UP001595690"/>
    </source>
</evidence>